<accession>A0A915DW84</accession>
<evidence type="ECO:0000313" key="1">
    <source>
        <dbReference type="Proteomes" id="UP000887574"/>
    </source>
</evidence>
<name>A0A915DW84_9BILA</name>
<proteinExistence type="predicted"/>
<evidence type="ECO:0000313" key="2">
    <source>
        <dbReference type="WBParaSite" id="jg24320"/>
    </source>
</evidence>
<organism evidence="1 2">
    <name type="scientific">Ditylenchus dipsaci</name>
    <dbReference type="NCBI Taxonomy" id="166011"/>
    <lineage>
        <taxon>Eukaryota</taxon>
        <taxon>Metazoa</taxon>
        <taxon>Ecdysozoa</taxon>
        <taxon>Nematoda</taxon>
        <taxon>Chromadorea</taxon>
        <taxon>Rhabditida</taxon>
        <taxon>Tylenchina</taxon>
        <taxon>Tylenchomorpha</taxon>
        <taxon>Sphaerularioidea</taxon>
        <taxon>Anguinidae</taxon>
        <taxon>Anguininae</taxon>
        <taxon>Ditylenchus</taxon>
    </lineage>
</organism>
<dbReference type="Proteomes" id="UP000887574">
    <property type="component" value="Unplaced"/>
</dbReference>
<dbReference type="WBParaSite" id="jg24320">
    <property type="protein sequence ID" value="jg24320"/>
    <property type="gene ID" value="jg24320"/>
</dbReference>
<reference evidence="2" key="1">
    <citation type="submission" date="2022-11" db="UniProtKB">
        <authorList>
            <consortium name="WormBaseParasite"/>
        </authorList>
    </citation>
    <scope>IDENTIFICATION</scope>
</reference>
<keyword evidence="1" id="KW-1185">Reference proteome</keyword>
<dbReference type="AlphaFoldDB" id="A0A915DW84"/>
<sequence>MRLPFWRQLLVHLDRRLLGSVDNSQFVTLTSSIDKNPGHNQWIPSDSGSRAGHSSWIVDQPGDTLNRCAHYTATAPENDWNEFWVPGGLLPKGILEAVINNIPMCKYVETKL</sequence>
<protein>
    <submittedName>
        <fullName evidence="2">Uncharacterized protein</fullName>
    </submittedName>
</protein>